<dbReference type="PANTHER" id="PTHR40080">
    <property type="entry name" value="LMO1763 PROTEIN"/>
    <property type="match status" value="1"/>
</dbReference>
<dbReference type="SUPFAM" id="SSF48295">
    <property type="entry name" value="TrpR-like"/>
    <property type="match status" value="1"/>
</dbReference>
<name>A0A1F8EUE6_9BACT</name>
<evidence type="ECO:0000313" key="2">
    <source>
        <dbReference type="Proteomes" id="UP000177419"/>
    </source>
</evidence>
<evidence type="ECO:0008006" key="3">
    <source>
        <dbReference type="Google" id="ProtNLM"/>
    </source>
</evidence>
<dbReference type="PANTHER" id="PTHR40080:SF1">
    <property type="entry name" value="TRPR-LIKE PROTEIN YERC_YECD"/>
    <property type="match status" value="1"/>
</dbReference>
<dbReference type="Pfam" id="PF01371">
    <property type="entry name" value="Trp_repressor"/>
    <property type="match status" value="1"/>
</dbReference>
<dbReference type="InterPro" id="IPR038116">
    <property type="entry name" value="TrpR-like_sf"/>
</dbReference>
<comment type="caution">
    <text evidence="1">The sequence shown here is derived from an EMBL/GenBank/DDBJ whole genome shotgun (WGS) entry which is preliminary data.</text>
</comment>
<evidence type="ECO:0000313" key="1">
    <source>
        <dbReference type="EMBL" id="OGN04495.1"/>
    </source>
</evidence>
<dbReference type="NCBIfam" id="TIGR02531">
    <property type="entry name" value="yecD_yerC"/>
    <property type="match status" value="1"/>
</dbReference>
<protein>
    <recommendedName>
        <fullName evidence="3">TrpR like protein, YerC/YecD</fullName>
    </recommendedName>
</protein>
<sequence length="156" mass="18136">MAKVKPKQLPQKEFYKLLDELYSIITLLESKEEVKNFFKDLLSASEALMLARRIQIAKMLMAGLSYCEISNEIGTSFATIGSVQRWIDGGWGGYFKALENLRKKISAKEAESAKYYNDPFSQIKRRYPAHFFISNAIDDLKKWHEARQARKKKKDF</sequence>
<reference evidence="1 2" key="1">
    <citation type="journal article" date="2016" name="Nat. Commun.">
        <title>Thousands of microbial genomes shed light on interconnected biogeochemical processes in an aquifer system.</title>
        <authorList>
            <person name="Anantharaman K."/>
            <person name="Brown C.T."/>
            <person name="Hug L.A."/>
            <person name="Sharon I."/>
            <person name="Castelle C.J."/>
            <person name="Probst A.J."/>
            <person name="Thomas B.C."/>
            <person name="Singh A."/>
            <person name="Wilkins M.J."/>
            <person name="Karaoz U."/>
            <person name="Brodie E.L."/>
            <person name="Williams K.H."/>
            <person name="Hubbard S.S."/>
            <person name="Banfield J.F."/>
        </authorList>
    </citation>
    <scope>NUCLEOTIDE SEQUENCE [LARGE SCALE GENOMIC DNA]</scope>
</reference>
<gene>
    <name evidence="1" type="ORF">A2746_02120</name>
</gene>
<proteinExistence type="predicted"/>
<dbReference type="InterPro" id="IPR000831">
    <property type="entry name" value="Trp_repress"/>
</dbReference>
<dbReference type="InterPro" id="IPR013368">
    <property type="entry name" value="YecD_YerC"/>
</dbReference>
<organism evidence="1 2">
    <name type="scientific">Candidatus Yanofskybacteria bacterium RIFCSPHIGHO2_01_FULL_44_22</name>
    <dbReference type="NCBI Taxonomy" id="1802669"/>
    <lineage>
        <taxon>Bacteria</taxon>
        <taxon>Candidatus Yanofskyibacteriota</taxon>
    </lineage>
</organism>
<dbReference type="EMBL" id="MGJJ01000023">
    <property type="protein sequence ID" value="OGN04495.1"/>
    <property type="molecule type" value="Genomic_DNA"/>
</dbReference>
<dbReference type="Gene3D" id="1.10.1270.10">
    <property type="entry name" value="TrpR-like"/>
    <property type="match status" value="1"/>
</dbReference>
<dbReference type="Proteomes" id="UP000177419">
    <property type="component" value="Unassembled WGS sequence"/>
</dbReference>
<dbReference type="GO" id="GO:0043565">
    <property type="term" value="F:sequence-specific DNA binding"/>
    <property type="evidence" value="ECO:0007669"/>
    <property type="project" value="InterPro"/>
</dbReference>
<dbReference type="AlphaFoldDB" id="A0A1F8EUE6"/>
<dbReference type="GO" id="GO:0003700">
    <property type="term" value="F:DNA-binding transcription factor activity"/>
    <property type="evidence" value="ECO:0007669"/>
    <property type="project" value="InterPro"/>
</dbReference>
<accession>A0A1F8EUE6</accession>
<dbReference type="InterPro" id="IPR010921">
    <property type="entry name" value="Trp_repressor/repl_initiator"/>
</dbReference>